<evidence type="ECO:0000256" key="7">
    <source>
        <dbReference type="ARBA" id="ARBA00023027"/>
    </source>
</evidence>
<dbReference type="SUPFAM" id="SSF51735">
    <property type="entry name" value="NAD(P)-binding Rossmann-fold domains"/>
    <property type="match status" value="1"/>
</dbReference>
<feature type="domain" description="Lactate/malate dehydrogenase C-terminal" evidence="10">
    <location>
        <begin position="188"/>
        <end position="347"/>
    </location>
</feature>
<keyword evidence="5" id="KW-0816">Tricarboxylic acid cycle</keyword>
<proteinExistence type="inferred from homology"/>
<dbReference type="Proteomes" id="UP001152799">
    <property type="component" value="Chromosome 11"/>
</dbReference>
<organism evidence="11 12">
    <name type="scientific">Ceutorhynchus assimilis</name>
    <name type="common">cabbage seed weevil</name>
    <dbReference type="NCBI Taxonomy" id="467358"/>
    <lineage>
        <taxon>Eukaryota</taxon>
        <taxon>Metazoa</taxon>
        <taxon>Ecdysozoa</taxon>
        <taxon>Arthropoda</taxon>
        <taxon>Hexapoda</taxon>
        <taxon>Insecta</taxon>
        <taxon>Pterygota</taxon>
        <taxon>Neoptera</taxon>
        <taxon>Endopterygota</taxon>
        <taxon>Coleoptera</taxon>
        <taxon>Polyphaga</taxon>
        <taxon>Cucujiformia</taxon>
        <taxon>Curculionidae</taxon>
        <taxon>Ceutorhynchinae</taxon>
        <taxon>Ceutorhynchus</taxon>
    </lineage>
</organism>
<name>A0A9N9MD55_9CUCU</name>
<reference evidence="11" key="1">
    <citation type="submission" date="2022-01" db="EMBL/GenBank/DDBJ databases">
        <authorList>
            <person name="King R."/>
        </authorList>
    </citation>
    <scope>NUCLEOTIDE SEQUENCE</scope>
</reference>
<dbReference type="PANTHER" id="PTHR11540">
    <property type="entry name" value="MALATE AND LACTATE DEHYDROGENASE"/>
    <property type="match status" value="1"/>
</dbReference>
<dbReference type="InterPro" id="IPR015955">
    <property type="entry name" value="Lactate_DH/Glyco_Ohase_4_C"/>
</dbReference>
<dbReference type="FunFam" id="3.40.50.720:FF:000268">
    <property type="entry name" value="Malate dehydrogenase"/>
    <property type="match status" value="1"/>
</dbReference>
<evidence type="ECO:0000313" key="12">
    <source>
        <dbReference type="Proteomes" id="UP001152799"/>
    </source>
</evidence>
<dbReference type="GO" id="GO:0005739">
    <property type="term" value="C:mitochondrion"/>
    <property type="evidence" value="ECO:0007669"/>
    <property type="project" value="TreeGrafter"/>
</dbReference>
<dbReference type="Pfam" id="PF00056">
    <property type="entry name" value="Ldh_1_N"/>
    <property type="match status" value="1"/>
</dbReference>
<evidence type="ECO:0000256" key="2">
    <source>
        <dbReference type="ARBA" id="ARBA00011738"/>
    </source>
</evidence>
<evidence type="ECO:0000256" key="3">
    <source>
        <dbReference type="ARBA" id="ARBA00012995"/>
    </source>
</evidence>
<comment type="subunit">
    <text evidence="2">Homodimer.</text>
</comment>
<dbReference type="Gene3D" id="3.90.110.10">
    <property type="entry name" value="Lactate dehydrogenase/glycoside hydrolase, family 4, C-terminal"/>
    <property type="match status" value="1"/>
</dbReference>
<dbReference type="GO" id="GO:0006099">
    <property type="term" value="P:tricarboxylic acid cycle"/>
    <property type="evidence" value="ECO:0007669"/>
    <property type="project" value="UniProtKB-KW"/>
</dbReference>
<protein>
    <recommendedName>
        <fullName evidence="4">Malate dehydrogenase, mitochondrial</fullName>
        <ecNumber evidence="3">1.1.1.37</ecNumber>
    </recommendedName>
</protein>
<dbReference type="PANTHER" id="PTHR11540:SF16">
    <property type="entry name" value="MALATE DEHYDROGENASE, MITOCHONDRIAL"/>
    <property type="match status" value="1"/>
</dbReference>
<dbReference type="OrthoDB" id="6626850at2759"/>
<feature type="domain" description="Lactate/malate dehydrogenase N-terminal" evidence="9">
    <location>
        <begin position="40"/>
        <end position="182"/>
    </location>
</feature>
<dbReference type="InterPro" id="IPR001236">
    <property type="entry name" value="Lactate/malate_DH_N"/>
</dbReference>
<evidence type="ECO:0000259" key="10">
    <source>
        <dbReference type="Pfam" id="PF02866"/>
    </source>
</evidence>
<comment type="similarity">
    <text evidence="1">Belongs to the LDH/MDH superfamily. MDH type 1 family.</text>
</comment>
<dbReference type="Gene3D" id="3.40.50.720">
    <property type="entry name" value="NAD(P)-binding Rossmann-like Domain"/>
    <property type="match status" value="1"/>
</dbReference>
<accession>A0A9N9MD55</accession>
<dbReference type="AlphaFoldDB" id="A0A9N9MD55"/>
<keyword evidence="12" id="KW-1185">Reference proteome</keyword>
<dbReference type="EC" id="1.1.1.37" evidence="3"/>
<evidence type="ECO:0000256" key="4">
    <source>
        <dbReference type="ARBA" id="ARBA00016075"/>
    </source>
</evidence>
<dbReference type="GO" id="GO:0030060">
    <property type="term" value="F:L-malate dehydrogenase (NAD+) activity"/>
    <property type="evidence" value="ECO:0007669"/>
    <property type="project" value="UniProtKB-EC"/>
</dbReference>
<evidence type="ECO:0000256" key="6">
    <source>
        <dbReference type="ARBA" id="ARBA00023002"/>
    </source>
</evidence>
<keyword evidence="6 8" id="KW-0560">Oxidoreductase</keyword>
<sequence length="367" mass="40187">MFSKLTVNQLPKIWCLFNQRNFGMAPCTYNQNAIKTHFTVTLLEAADKMGRQVALLLKQSPLISELRLYDKNSSVCVVAEDLSHIDTYTKVKSYCGMSVLKHAVQGADIVVSVGGCRSQLKECSKELFEKNLDDIRSAIMHCMEFNPKAIFCIAKPPIEAFVPMAAEEYKKAGVFDPRKIIGITSVGCMRANYFIGLISGQNPADVQCPIVGGISKNCLVACVSQSRPGKVHPQHYKMIQDSISIAEDEVLKSSGDGMTCLSSALGVAKFVNAQCKALSGVTNCVDCAFVKQTGHVCQFLPYMASIVRLGRHGVLSCHMPKINGYEAHCLKRACMYIKENIKLGESFVTGDHKKDSKKTAAPVKLAT</sequence>
<evidence type="ECO:0000256" key="5">
    <source>
        <dbReference type="ARBA" id="ARBA00022532"/>
    </source>
</evidence>
<evidence type="ECO:0000256" key="1">
    <source>
        <dbReference type="ARBA" id="ARBA00008824"/>
    </source>
</evidence>
<dbReference type="Pfam" id="PF02866">
    <property type="entry name" value="Ldh_1_C"/>
    <property type="match status" value="1"/>
</dbReference>
<evidence type="ECO:0000313" key="11">
    <source>
        <dbReference type="EMBL" id="CAG9761943.1"/>
    </source>
</evidence>
<dbReference type="EMBL" id="OU892287">
    <property type="protein sequence ID" value="CAG9761943.1"/>
    <property type="molecule type" value="Genomic_DNA"/>
</dbReference>
<dbReference type="InterPro" id="IPR036291">
    <property type="entry name" value="NAD(P)-bd_dom_sf"/>
</dbReference>
<dbReference type="InterPro" id="IPR022383">
    <property type="entry name" value="Lactate/malate_DH_C"/>
</dbReference>
<evidence type="ECO:0000256" key="8">
    <source>
        <dbReference type="RuleBase" id="RU003369"/>
    </source>
</evidence>
<keyword evidence="7" id="KW-0520">NAD</keyword>
<dbReference type="SUPFAM" id="SSF56327">
    <property type="entry name" value="LDH C-terminal domain-like"/>
    <property type="match status" value="1"/>
</dbReference>
<evidence type="ECO:0000259" key="9">
    <source>
        <dbReference type="Pfam" id="PF00056"/>
    </source>
</evidence>
<gene>
    <name evidence="11" type="ORF">CEUTPL_LOCUS2633</name>
</gene>